<dbReference type="AlphaFoldDB" id="R0KM73"/>
<proteinExistence type="predicted"/>
<dbReference type="GO" id="GO:0032991">
    <property type="term" value="C:protein-containing complex"/>
    <property type="evidence" value="ECO:0007669"/>
    <property type="project" value="UniProtKB-ARBA"/>
</dbReference>
<dbReference type="EMBL" id="KB909821">
    <property type="protein sequence ID" value="EOB11751.1"/>
    <property type="molecule type" value="Genomic_DNA"/>
</dbReference>
<evidence type="ECO:0000313" key="2">
    <source>
        <dbReference type="EMBL" id="EOB11751.1"/>
    </source>
</evidence>
<dbReference type="InterPro" id="IPR010920">
    <property type="entry name" value="LSM_dom_sf"/>
</dbReference>
<evidence type="ECO:0000259" key="1">
    <source>
        <dbReference type="PROSITE" id="PS52002"/>
    </source>
</evidence>
<feature type="domain" description="Sm" evidence="1">
    <location>
        <begin position="3"/>
        <end position="65"/>
    </location>
</feature>
<name>R0KM73_NOSB1</name>
<gene>
    <name evidence="2" type="ORF">NBO_914g0004</name>
</gene>
<accession>R0KM73</accession>
<keyword evidence="3" id="KW-1185">Reference proteome</keyword>
<protein>
    <recommendedName>
        <fullName evidence="1">Sm domain-containing protein</fullName>
    </recommendedName>
</protein>
<dbReference type="HOGENOM" id="CLU_076902_11_2_1"/>
<sequence length="65" mass="7311">MDSTLKYLTVFLNSPISIKLKTGEILSGKLEAVDEHTNVILSECDFEDPSQVVFIRGENIHFISK</sequence>
<organism evidence="2 3">
    <name type="scientific">Nosema bombycis (strain CQ1 / CVCC 102059)</name>
    <name type="common">Microsporidian parasite</name>
    <name type="synonym">Pebrine of silkworm</name>
    <dbReference type="NCBI Taxonomy" id="578461"/>
    <lineage>
        <taxon>Eukaryota</taxon>
        <taxon>Fungi</taxon>
        <taxon>Fungi incertae sedis</taxon>
        <taxon>Microsporidia</taxon>
        <taxon>Nosematidae</taxon>
        <taxon>Nosema</taxon>
    </lineage>
</organism>
<dbReference type="OrthoDB" id="268799at2759"/>
<dbReference type="VEuPathDB" id="MicrosporidiaDB:NBO_914g0004"/>
<dbReference type="Proteomes" id="UP000016927">
    <property type="component" value="Unassembled WGS sequence"/>
</dbReference>
<dbReference type="SUPFAM" id="SSF50182">
    <property type="entry name" value="Sm-like ribonucleoproteins"/>
    <property type="match status" value="1"/>
</dbReference>
<evidence type="ECO:0000313" key="3">
    <source>
        <dbReference type="Proteomes" id="UP000016927"/>
    </source>
</evidence>
<dbReference type="Gene3D" id="2.30.30.100">
    <property type="match status" value="1"/>
</dbReference>
<dbReference type="GO" id="GO:0003723">
    <property type="term" value="F:RNA binding"/>
    <property type="evidence" value="ECO:0007669"/>
    <property type="project" value="InterPro"/>
</dbReference>
<dbReference type="InterPro" id="IPR047575">
    <property type="entry name" value="Sm"/>
</dbReference>
<dbReference type="InterPro" id="IPR001163">
    <property type="entry name" value="Sm_dom_euk/arc"/>
</dbReference>
<dbReference type="Pfam" id="PF01423">
    <property type="entry name" value="LSM"/>
    <property type="match status" value="1"/>
</dbReference>
<dbReference type="SMART" id="SM00651">
    <property type="entry name" value="Sm"/>
    <property type="match status" value="1"/>
</dbReference>
<reference evidence="2 3" key="1">
    <citation type="journal article" date="2013" name="BMC Genomics">
        <title>Comparative genomics of parasitic silkworm microsporidia reveal an association between genome expansion and host adaptation.</title>
        <authorList>
            <person name="Pan G."/>
            <person name="Xu J."/>
            <person name="Li T."/>
            <person name="Xia Q."/>
            <person name="Liu S.L."/>
            <person name="Zhang G."/>
            <person name="Li S."/>
            <person name="Li C."/>
            <person name="Liu H."/>
            <person name="Yang L."/>
            <person name="Liu T."/>
            <person name="Zhang X."/>
            <person name="Wu Z."/>
            <person name="Fan W."/>
            <person name="Dang X."/>
            <person name="Xiang H."/>
            <person name="Tao M."/>
            <person name="Li Y."/>
            <person name="Hu J."/>
            <person name="Li Z."/>
            <person name="Lin L."/>
            <person name="Luo J."/>
            <person name="Geng L."/>
            <person name="Wang L."/>
            <person name="Long M."/>
            <person name="Wan Y."/>
            <person name="He N."/>
            <person name="Zhang Z."/>
            <person name="Lu C."/>
            <person name="Keeling P.J."/>
            <person name="Wang J."/>
            <person name="Xiang Z."/>
            <person name="Zhou Z."/>
        </authorList>
    </citation>
    <scope>NUCLEOTIDE SEQUENCE [LARGE SCALE GENOMIC DNA]</scope>
    <source>
        <strain evidence="3">CQ1 / CVCC 102059</strain>
    </source>
</reference>
<dbReference type="PROSITE" id="PS52002">
    <property type="entry name" value="SM"/>
    <property type="match status" value="1"/>
</dbReference>